<sequence>MNPSHYFLSLGHRRATQKLSRLVFDQQIRDQSQLPDLYVIGFQLSLFSCGVFPLSFSLELAGLHLTFPSLTGAAIHDRHQSMIRAFSSGLRTIKGDSRPSNQYDTTDLDALTYNLLANPTHGGLGLLVYARNDTLFRNVISVKTAETSCGFLNLMNNKGAVGVRLTIQPSDIRVPPPKNPSKELVLTFVNAHLAAHDAGILERNRNYQTIVNRLLFENKHTIYDTSHLFFMGDLNYRISLTPLLTSNLNPMSKEILAQAIQEDRHSCLFPEHDTLSHQHSARNVLVGLREAPITFKPTYKYKLDAGNQFVNFDHRLPGWTDRILVGSWDDDERSSSSLSSGKSSAQILAYQSVPEFDESDHKPVFAVIDLPRWTEDRANPSFLHDRPHIVIDARWKEKKVMGMILDKLCGLVLLLAVLVGFGDIPFGLINIVLISLFGWKWSHWEWA</sequence>
<dbReference type="AlphaFoldDB" id="A0A0L6VGW5"/>
<accession>A0A0L6VGW5</accession>
<name>A0A0L6VGW5_9BASI</name>
<dbReference type="Pfam" id="PF22669">
    <property type="entry name" value="Exo_endo_phos2"/>
    <property type="match status" value="1"/>
</dbReference>
<protein>
    <recommendedName>
        <fullName evidence="2">Inositol polyphosphate-related phosphatase domain-containing protein</fullName>
    </recommendedName>
</protein>
<keyword evidence="1" id="KW-0472">Membrane</keyword>
<evidence type="ECO:0000259" key="2">
    <source>
        <dbReference type="SMART" id="SM00128"/>
    </source>
</evidence>
<dbReference type="SUPFAM" id="SSF56219">
    <property type="entry name" value="DNase I-like"/>
    <property type="match status" value="1"/>
</dbReference>
<dbReference type="InterPro" id="IPR046985">
    <property type="entry name" value="IP5"/>
</dbReference>
<dbReference type="InterPro" id="IPR000300">
    <property type="entry name" value="IPPc"/>
</dbReference>
<evidence type="ECO:0000313" key="3">
    <source>
        <dbReference type="EMBL" id="KNZ59807.1"/>
    </source>
</evidence>
<keyword evidence="4" id="KW-1185">Reference proteome</keyword>
<proteinExistence type="predicted"/>
<comment type="caution">
    <text evidence="3">The sequence shown here is derived from an EMBL/GenBank/DDBJ whole genome shotgun (WGS) entry which is preliminary data.</text>
</comment>
<dbReference type="PANTHER" id="PTHR11200">
    <property type="entry name" value="INOSITOL 5-PHOSPHATASE"/>
    <property type="match status" value="1"/>
</dbReference>
<dbReference type="EMBL" id="LAVV01006459">
    <property type="protein sequence ID" value="KNZ59807.1"/>
    <property type="molecule type" value="Genomic_DNA"/>
</dbReference>
<dbReference type="OrthoDB" id="62798at2759"/>
<dbReference type="STRING" id="27349.A0A0L6VGW5"/>
<organism evidence="3 4">
    <name type="scientific">Puccinia sorghi</name>
    <dbReference type="NCBI Taxonomy" id="27349"/>
    <lineage>
        <taxon>Eukaryota</taxon>
        <taxon>Fungi</taxon>
        <taxon>Dikarya</taxon>
        <taxon>Basidiomycota</taxon>
        <taxon>Pucciniomycotina</taxon>
        <taxon>Pucciniomycetes</taxon>
        <taxon>Pucciniales</taxon>
        <taxon>Pucciniaceae</taxon>
        <taxon>Puccinia</taxon>
    </lineage>
</organism>
<dbReference type="PANTHER" id="PTHR11200:SF286">
    <property type="entry name" value="5-PHOSPHATASE, PUTATIVE (AFU_ORTHOLOGUE AFUA_5G07600)-RELATED"/>
    <property type="match status" value="1"/>
</dbReference>
<reference evidence="3 4" key="1">
    <citation type="submission" date="2015-08" db="EMBL/GenBank/DDBJ databases">
        <title>Next Generation Sequencing and Analysis of the Genome of Puccinia sorghi L Schw, the Causal Agent of Maize Common Rust.</title>
        <authorList>
            <person name="Rochi L."/>
            <person name="Burguener G."/>
            <person name="Darino M."/>
            <person name="Turjanski A."/>
            <person name="Kreff E."/>
            <person name="Dieguez M.J."/>
            <person name="Sacco F."/>
        </authorList>
    </citation>
    <scope>NUCLEOTIDE SEQUENCE [LARGE SCALE GENOMIC DNA]</scope>
    <source>
        <strain evidence="3 4">RO10H11247</strain>
    </source>
</reference>
<evidence type="ECO:0000256" key="1">
    <source>
        <dbReference type="SAM" id="Phobius"/>
    </source>
</evidence>
<dbReference type="InterPro" id="IPR036691">
    <property type="entry name" value="Endo/exonu/phosph_ase_sf"/>
</dbReference>
<keyword evidence="1" id="KW-0812">Transmembrane</keyword>
<gene>
    <name evidence="3" type="ORF">VP01_165g4</name>
</gene>
<dbReference type="SMART" id="SM00128">
    <property type="entry name" value="IPPc"/>
    <property type="match status" value="1"/>
</dbReference>
<dbReference type="VEuPathDB" id="FungiDB:VP01_165g4"/>
<dbReference type="Gene3D" id="3.60.10.10">
    <property type="entry name" value="Endonuclease/exonuclease/phosphatase"/>
    <property type="match status" value="1"/>
</dbReference>
<feature type="domain" description="Inositol polyphosphate-related phosphatase" evidence="2">
    <location>
        <begin position="2"/>
        <end position="376"/>
    </location>
</feature>
<feature type="transmembrane region" description="Helical" evidence="1">
    <location>
        <begin position="408"/>
        <end position="439"/>
    </location>
</feature>
<dbReference type="Proteomes" id="UP000037035">
    <property type="component" value="Unassembled WGS sequence"/>
</dbReference>
<keyword evidence="1" id="KW-1133">Transmembrane helix</keyword>
<evidence type="ECO:0000313" key="4">
    <source>
        <dbReference type="Proteomes" id="UP000037035"/>
    </source>
</evidence>
<dbReference type="GO" id="GO:0004439">
    <property type="term" value="F:phosphatidylinositol-4,5-bisphosphate 5-phosphatase activity"/>
    <property type="evidence" value="ECO:0007669"/>
    <property type="project" value="TreeGrafter"/>
</dbReference>
<dbReference type="GO" id="GO:0046856">
    <property type="term" value="P:phosphatidylinositol dephosphorylation"/>
    <property type="evidence" value="ECO:0007669"/>
    <property type="project" value="InterPro"/>
</dbReference>